<feature type="compositionally biased region" description="Polar residues" evidence="8">
    <location>
        <begin position="528"/>
        <end position="553"/>
    </location>
</feature>
<dbReference type="OMA" id="RETKICH"/>
<feature type="signal peptide" evidence="9">
    <location>
        <begin position="1"/>
        <end position="15"/>
    </location>
</feature>
<dbReference type="InterPro" id="IPR045149">
    <property type="entry name" value="OS-9-like"/>
</dbReference>
<evidence type="ECO:0000259" key="10">
    <source>
        <dbReference type="PROSITE" id="PS51914"/>
    </source>
</evidence>
<dbReference type="EMBL" id="LLZZ01000156">
    <property type="protein sequence ID" value="KTA97777.1"/>
    <property type="molecule type" value="Genomic_DNA"/>
</dbReference>
<dbReference type="GO" id="GO:0030970">
    <property type="term" value="P:retrograde protein transport, ER to cytosol"/>
    <property type="evidence" value="ECO:0007669"/>
    <property type="project" value="TreeGrafter"/>
</dbReference>
<evidence type="ECO:0000256" key="9">
    <source>
        <dbReference type="SAM" id="SignalP"/>
    </source>
</evidence>
<sequence length="696" mass="77860">MLVVAFASLLGAARAIMMPIDDPTTSDKFQITYANESLWDTLVMKNKTALESGELFDLGPDTKCFLPNMTRLHEQNVQSVNDPEYKQKLIDTLDMGAHIIDASLKNQCLVSQNGFWTYRYCGSGDFTQYHGVAPDPNDKLTYTLGRSSKQIENREFQLLYDDYGYYISEIIESGDICDVTGTPRAIEIQYTCGNVMRPGTLQWTRETKICHYEAQVIVPDLCQLELLSKNQDKKNAVPIICHMSNDVPDKHNIVDIVSNYDVSFVANQVYFLLPMNNSNVDRALLMYTGNATEDGLEMDPFPMEIYKKFIDVMNKMLGLGLLSPPDGKPFDVHDSYQWIGDIVDMHGNYLNRLRLDVDVNMEATLIIDKSINFTGPNNFQWYFRGSDRTKNSKSRFGSLTNDNMMLAGGSIINVDDISKENAQELLEKLVAAGKLSGVIEDNKITQGSPIEASKTKVTKASESTPVSEKNKKAKTVTKTIIRSRDKEEYFKENEKQGEENNAQVPFSAHNNEQHGTISKSERKEENTNQKQLANTQKGDTDTPPQSSQSSANDKLSRSGMGQKEPGVDEIGSELRGNSKKALGSNIDNSSGRSTLNDNSDRIAVENEAREIINSNAYDQSEASVDPNYRNDQQRLNSAKEHTFSQSKEKKSINSEEILETKILNSETLGNNDGVASDVKDEEVVESDRNGVIDDEL</sequence>
<dbReference type="SMR" id="A0A0W0CW90"/>
<keyword evidence="3 9" id="KW-0732">Signal</keyword>
<dbReference type="PhylomeDB" id="A0A0W0CW90"/>
<organism evidence="11 12">
    <name type="scientific">Candida glabrata</name>
    <name type="common">Yeast</name>
    <name type="synonym">Torulopsis glabrata</name>
    <dbReference type="NCBI Taxonomy" id="5478"/>
    <lineage>
        <taxon>Eukaryota</taxon>
        <taxon>Fungi</taxon>
        <taxon>Dikarya</taxon>
        <taxon>Ascomycota</taxon>
        <taxon>Saccharomycotina</taxon>
        <taxon>Saccharomycetes</taxon>
        <taxon>Saccharomycetales</taxon>
        <taxon>Saccharomycetaceae</taxon>
        <taxon>Nakaseomyces</taxon>
    </lineage>
</organism>
<dbReference type="Pfam" id="PF07915">
    <property type="entry name" value="PRKCSH"/>
    <property type="match status" value="1"/>
</dbReference>
<evidence type="ECO:0000313" key="11">
    <source>
        <dbReference type="EMBL" id="KTA97777.1"/>
    </source>
</evidence>
<dbReference type="GO" id="GO:0005788">
    <property type="term" value="C:endoplasmic reticulum lumen"/>
    <property type="evidence" value="ECO:0007669"/>
    <property type="project" value="UniProtKB-UniRule"/>
</dbReference>
<evidence type="ECO:0000256" key="3">
    <source>
        <dbReference type="ARBA" id="ARBA00022729"/>
    </source>
</evidence>
<evidence type="ECO:0000256" key="4">
    <source>
        <dbReference type="ARBA" id="ARBA00022734"/>
    </source>
</evidence>
<dbReference type="InterPro" id="IPR012913">
    <property type="entry name" value="OS9-like_dom"/>
</dbReference>
<dbReference type="Pfam" id="PF17880">
    <property type="entry name" value="Yos9_DD"/>
    <property type="match status" value="1"/>
</dbReference>
<feature type="region of interest" description="Disordered" evidence="8">
    <location>
        <begin position="667"/>
        <end position="696"/>
    </location>
</feature>
<comment type="similarity">
    <text evidence="2 7">Belongs to the OS-9 family.</text>
</comment>
<dbReference type="VEuPathDB" id="FungiDB:GWK60_E04389"/>
<comment type="function">
    <text evidence="7">Lectin involved in the quality control of the secretory pathway. As a member of the endoplasmic reticulum-associated degradation lumenal (ERAD-L) surveillance system, targets misfolded endoplasmic reticulum lumenal glycoproteins for degradation.</text>
</comment>
<keyword evidence="6" id="KW-1015">Disulfide bond</keyword>
<dbReference type="GO" id="GO:0005789">
    <property type="term" value="C:endoplasmic reticulum membrane"/>
    <property type="evidence" value="ECO:0007669"/>
    <property type="project" value="UniProtKB-SubCell"/>
</dbReference>
<proteinExistence type="inferred from homology"/>
<feature type="compositionally biased region" description="Polar residues" evidence="8">
    <location>
        <begin position="499"/>
        <end position="518"/>
    </location>
</feature>
<dbReference type="CDD" id="cd11745">
    <property type="entry name" value="Yos9_DD"/>
    <property type="match status" value="1"/>
</dbReference>
<dbReference type="InterPro" id="IPR009011">
    <property type="entry name" value="Man6P_isomerase_rcpt-bd_dom_sf"/>
</dbReference>
<dbReference type="PROSITE" id="PS51914">
    <property type="entry name" value="MRH"/>
    <property type="match status" value="1"/>
</dbReference>
<name>A0A0W0CW90_CANGB</name>
<dbReference type="GO" id="GO:0030968">
    <property type="term" value="P:endoplasmic reticulum unfolded protein response"/>
    <property type="evidence" value="ECO:0007669"/>
    <property type="project" value="UniProtKB-UniRule"/>
</dbReference>
<keyword evidence="5 7" id="KW-0256">Endoplasmic reticulum</keyword>
<dbReference type="InterPro" id="IPR041039">
    <property type="entry name" value="Yos9_DD"/>
</dbReference>
<dbReference type="InterPro" id="IPR044865">
    <property type="entry name" value="MRH_dom"/>
</dbReference>
<reference evidence="11 12" key="1">
    <citation type="submission" date="2015-10" db="EMBL/GenBank/DDBJ databases">
        <title>Draft genomes sequences of Candida glabrata isolates 1A, 1B, 2A, 2B, 3A and 3B.</title>
        <authorList>
            <person name="Haavelsrud O.E."/>
            <person name="Gaustad P."/>
        </authorList>
    </citation>
    <scope>NUCLEOTIDE SEQUENCE [LARGE SCALE GENOMIC DNA]</scope>
    <source>
        <strain evidence="11">910700640</strain>
    </source>
</reference>
<dbReference type="GO" id="GO:0030246">
    <property type="term" value="F:carbohydrate binding"/>
    <property type="evidence" value="ECO:0007669"/>
    <property type="project" value="UniProtKB-UniRule"/>
</dbReference>
<evidence type="ECO:0000256" key="8">
    <source>
        <dbReference type="SAM" id="MobiDB-lite"/>
    </source>
</evidence>
<feature type="compositionally biased region" description="Basic and acidic residues" evidence="8">
    <location>
        <begin position="482"/>
        <end position="498"/>
    </location>
</feature>
<keyword evidence="4 7" id="KW-0430">Lectin</keyword>
<protein>
    <recommendedName>
        <fullName evidence="7">Endoplasmic reticulum lectin</fullName>
    </recommendedName>
    <alternativeName>
        <fullName evidence="7">Protein OS-9</fullName>
    </alternativeName>
    <alternativeName>
        <fullName evidence="7">Protein OS-9 homolog</fullName>
    </alternativeName>
</protein>
<feature type="compositionally biased region" description="Polar residues" evidence="8">
    <location>
        <begin position="585"/>
        <end position="597"/>
    </location>
</feature>
<keyword evidence="7" id="KW-0472">Membrane</keyword>
<feature type="region of interest" description="Disordered" evidence="8">
    <location>
        <begin position="450"/>
        <end position="600"/>
    </location>
</feature>
<dbReference type="Proteomes" id="UP000054886">
    <property type="component" value="Unassembled WGS sequence"/>
</dbReference>
<evidence type="ECO:0000256" key="5">
    <source>
        <dbReference type="ARBA" id="ARBA00022824"/>
    </source>
</evidence>
<gene>
    <name evidence="11" type="ORF">AO440_001019</name>
</gene>
<evidence type="ECO:0000256" key="1">
    <source>
        <dbReference type="ARBA" id="ARBA00004367"/>
    </source>
</evidence>
<evidence type="ECO:0000256" key="7">
    <source>
        <dbReference type="RuleBase" id="RU369099"/>
    </source>
</evidence>
<comment type="subcellular location">
    <subcellularLocation>
        <location evidence="1 7">Endoplasmic reticulum membrane</location>
        <topology evidence="1 7">Peripheral membrane protein</topology>
        <orientation evidence="1 7">Lumenal side</orientation>
    </subcellularLocation>
</comment>
<evidence type="ECO:0000313" key="12">
    <source>
        <dbReference type="Proteomes" id="UP000054886"/>
    </source>
</evidence>
<comment type="caution">
    <text evidence="11">The sequence shown here is derived from an EMBL/GenBank/DDBJ whole genome shotgun (WGS) entry which is preliminary data.</text>
</comment>
<dbReference type="PANTHER" id="PTHR15414:SF0">
    <property type="entry name" value="ENDOPLASMIC RETICULUM LECTIN 1"/>
    <property type="match status" value="1"/>
</dbReference>
<dbReference type="AlphaFoldDB" id="A0A0W0CW90"/>
<dbReference type="Gene3D" id="3.10.310.60">
    <property type="match status" value="1"/>
</dbReference>
<feature type="compositionally biased region" description="Basic and acidic residues" evidence="8">
    <location>
        <begin position="685"/>
        <end position="696"/>
    </location>
</feature>
<evidence type="ECO:0000256" key="2">
    <source>
        <dbReference type="ARBA" id="ARBA00009918"/>
    </source>
</evidence>
<feature type="domain" description="MRH" evidence="10">
    <location>
        <begin position="106"/>
        <end position="224"/>
    </location>
</feature>
<dbReference type="VEuPathDB" id="FungiDB:B1J91_E04686g"/>
<dbReference type="VEuPathDB" id="FungiDB:CAGL0E04686g"/>
<dbReference type="VEuPathDB" id="FungiDB:GVI51_E04411"/>
<evidence type="ECO:0000256" key="6">
    <source>
        <dbReference type="ARBA" id="ARBA00023157"/>
    </source>
</evidence>
<feature type="compositionally biased region" description="Polar residues" evidence="8">
    <location>
        <begin position="458"/>
        <end position="467"/>
    </location>
</feature>
<dbReference type="Gene3D" id="2.70.130.10">
    <property type="entry name" value="Mannose-6-phosphate receptor binding domain"/>
    <property type="match status" value="1"/>
</dbReference>
<feature type="chain" id="PRO_5030019428" description="Endoplasmic reticulum lectin" evidence="9">
    <location>
        <begin position="16"/>
        <end position="696"/>
    </location>
</feature>
<dbReference type="PANTHER" id="PTHR15414">
    <property type="entry name" value="OS-9-RELATED"/>
    <property type="match status" value="1"/>
</dbReference>
<accession>A0A0W0CW90</accession>